<dbReference type="GO" id="GO:0005886">
    <property type="term" value="C:plasma membrane"/>
    <property type="evidence" value="ECO:0007669"/>
    <property type="project" value="UniProtKB-SubCell"/>
</dbReference>
<dbReference type="InterPro" id="IPR004089">
    <property type="entry name" value="MCPsignal_dom"/>
</dbReference>
<keyword evidence="2" id="KW-1003">Cell membrane</keyword>
<evidence type="ECO:0000256" key="8">
    <source>
        <dbReference type="PROSITE-ProRule" id="PRU00284"/>
    </source>
</evidence>
<dbReference type="SMART" id="SM00283">
    <property type="entry name" value="MA"/>
    <property type="match status" value="1"/>
</dbReference>
<feature type="domain" description="Methyl-accepting transducer" evidence="10">
    <location>
        <begin position="269"/>
        <end position="498"/>
    </location>
</feature>
<comment type="similarity">
    <text evidence="7">Belongs to the methyl-accepting chemotaxis (MCP) protein family.</text>
</comment>
<dbReference type="SUPFAM" id="SSF58104">
    <property type="entry name" value="Methyl-accepting chemotaxis protein (MCP) signaling domain"/>
    <property type="match status" value="1"/>
</dbReference>
<evidence type="ECO:0000313" key="11">
    <source>
        <dbReference type="EMBL" id="RDU98862.1"/>
    </source>
</evidence>
<dbReference type="Gene3D" id="3.30.450.20">
    <property type="entry name" value="PAS domain"/>
    <property type="match status" value="1"/>
</dbReference>
<organism evidence="11 12">
    <name type="scientific">Trinickia dinghuensis</name>
    <dbReference type="NCBI Taxonomy" id="2291023"/>
    <lineage>
        <taxon>Bacteria</taxon>
        <taxon>Pseudomonadati</taxon>
        <taxon>Pseudomonadota</taxon>
        <taxon>Betaproteobacteria</taxon>
        <taxon>Burkholderiales</taxon>
        <taxon>Burkholderiaceae</taxon>
        <taxon>Trinickia</taxon>
    </lineage>
</organism>
<name>A0A3D8K1B9_9BURK</name>
<dbReference type="RefSeq" id="WP_115533678.1">
    <property type="nucleotide sequence ID" value="NZ_QRGA01000006.1"/>
</dbReference>
<dbReference type="OrthoDB" id="8555762at2"/>
<dbReference type="InterPro" id="IPR051310">
    <property type="entry name" value="MCP_chemotaxis"/>
</dbReference>
<evidence type="ECO:0000259" key="10">
    <source>
        <dbReference type="PROSITE" id="PS50111"/>
    </source>
</evidence>
<reference evidence="11 12" key="1">
    <citation type="submission" date="2018-08" db="EMBL/GenBank/DDBJ databases">
        <title>Paraburkholderia sp. DHOM06 isolated from forest soil.</title>
        <authorList>
            <person name="Gao Z.-H."/>
            <person name="Qiu L.-H."/>
        </authorList>
    </citation>
    <scope>NUCLEOTIDE SEQUENCE [LARGE SCALE GENOMIC DNA]</scope>
    <source>
        <strain evidence="11 12">DHOM06</strain>
    </source>
</reference>
<feature type="transmembrane region" description="Helical" evidence="9">
    <location>
        <begin position="190"/>
        <end position="207"/>
    </location>
</feature>
<keyword evidence="4 9" id="KW-0812">Transmembrane</keyword>
<dbReference type="PANTHER" id="PTHR43531">
    <property type="entry name" value="PROTEIN ICFG"/>
    <property type="match status" value="1"/>
</dbReference>
<evidence type="ECO:0000256" key="4">
    <source>
        <dbReference type="ARBA" id="ARBA00022692"/>
    </source>
</evidence>
<keyword evidence="3" id="KW-0488">Methylation</keyword>
<feature type="transmembrane region" description="Helical" evidence="9">
    <location>
        <begin position="12"/>
        <end position="31"/>
    </location>
</feature>
<evidence type="ECO:0000313" key="12">
    <source>
        <dbReference type="Proteomes" id="UP000256838"/>
    </source>
</evidence>
<gene>
    <name evidence="11" type="ORF">DWV00_11430</name>
</gene>
<sequence length="517" mass="54629">MKLSLVQKLWLPLILSLISLAGISIYDAYTVREMRLQERKADLEHASEVALSVVKTLGDAASAGTMPEAAAKSGAMNAVRNMRYGGSGYFTILNSEPRVLMHPIHPEMDGKDVADFKDANGVHLFEDIVALIKRDGKGFNAFSFPKPGATAPAPKIAYNVVYPRWDWILSTGVYVDDINAAFRATLFRDLGILAMLASVLLSVVAVLNRGILRSLGGEPAYAAQIATRIAQNDLTSNVETARRHRGSLLGSMQRMQEQLAATIRSIRQSADSVAVISREIAGGNAALSSRTEEQAASLEETAASMTGLTETVKQTADNARQANELAMRATGIADAGHRVVDDMIGTIERISESSVRISEITGMIEGIAFQTNILALNAAVEAARAGDHGRGFAVVAAEVRGLAQRAASAAREIKGLIETSSALVGDGSCKAHNVGATMGDVRQAIAQTADIVGEIAAASAEQSRSIEQVKRAVLQMDAVTQRNAALVEQAGAAAHSLEAQAGELTAAVSLFKLVEAA</sequence>
<dbReference type="FunFam" id="1.10.287.950:FF:000001">
    <property type="entry name" value="Methyl-accepting chemotaxis sensory transducer"/>
    <property type="match status" value="1"/>
</dbReference>
<evidence type="ECO:0000256" key="6">
    <source>
        <dbReference type="ARBA" id="ARBA00023136"/>
    </source>
</evidence>
<dbReference type="Proteomes" id="UP000256838">
    <property type="component" value="Unassembled WGS sequence"/>
</dbReference>
<comment type="caution">
    <text evidence="11">The sequence shown here is derived from an EMBL/GenBank/DDBJ whole genome shotgun (WGS) entry which is preliminary data.</text>
</comment>
<keyword evidence="12" id="KW-1185">Reference proteome</keyword>
<dbReference type="CDD" id="cd11386">
    <property type="entry name" value="MCP_signal"/>
    <property type="match status" value="1"/>
</dbReference>
<dbReference type="AlphaFoldDB" id="A0A3D8K1B9"/>
<evidence type="ECO:0000256" key="1">
    <source>
        <dbReference type="ARBA" id="ARBA00004651"/>
    </source>
</evidence>
<proteinExistence type="inferred from homology"/>
<dbReference type="Pfam" id="PF17200">
    <property type="entry name" value="sCache_2"/>
    <property type="match status" value="1"/>
</dbReference>
<evidence type="ECO:0000256" key="3">
    <source>
        <dbReference type="ARBA" id="ARBA00022481"/>
    </source>
</evidence>
<keyword evidence="8" id="KW-0807">Transducer</keyword>
<keyword evidence="6 9" id="KW-0472">Membrane</keyword>
<evidence type="ECO:0000256" key="7">
    <source>
        <dbReference type="ARBA" id="ARBA00029447"/>
    </source>
</evidence>
<dbReference type="PANTHER" id="PTHR43531:SF14">
    <property type="entry name" value="METHYL-ACCEPTING CHEMOTAXIS PROTEIN I-RELATED"/>
    <property type="match status" value="1"/>
</dbReference>
<dbReference type="PROSITE" id="PS50111">
    <property type="entry name" value="CHEMOTAXIS_TRANSDUC_2"/>
    <property type="match status" value="1"/>
</dbReference>
<dbReference type="Gene3D" id="1.10.287.950">
    <property type="entry name" value="Methyl-accepting chemotaxis protein"/>
    <property type="match status" value="1"/>
</dbReference>
<keyword evidence="5 9" id="KW-1133">Transmembrane helix</keyword>
<accession>A0A3D8K1B9</accession>
<dbReference type="GO" id="GO:0007165">
    <property type="term" value="P:signal transduction"/>
    <property type="evidence" value="ECO:0007669"/>
    <property type="project" value="UniProtKB-KW"/>
</dbReference>
<dbReference type="GO" id="GO:0004888">
    <property type="term" value="F:transmembrane signaling receptor activity"/>
    <property type="evidence" value="ECO:0007669"/>
    <property type="project" value="TreeGrafter"/>
</dbReference>
<evidence type="ECO:0000256" key="9">
    <source>
        <dbReference type="SAM" id="Phobius"/>
    </source>
</evidence>
<comment type="subcellular location">
    <subcellularLocation>
        <location evidence="1">Cell membrane</location>
        <topology evidence="1">Multi-pass membrane protein</topology>
    </subcellularLocation>
</comment>
<dbReference type="Pfam" id="PF00015">
    <property type="entry name" value="MCPsignal"/>
    <property type="match status" value="1"/>
</dbReference>
<dbReference type="InterPro" id="IPR033480">
    <property type="entry name" value="sCache_2"/>
</dbReference>
<evidence type="ECO:0000256" key="2">
    <source>
        <dbReference type="ARBA" id="ARBA00022475"/>
    </source>
</evidence>
<dbReference type="EMBL" id="QRGA01000006">
    <property type="protein sequence ID" value="RDU98862.1"/>
    <property type="molecule type" value="Genomic_DNA"/>
</dbReference>
<dbReference type="GO" id="GO:0006935">
    <property type="term" value="P:chemotaxis"/>
    <property type="evidence" value="ECO:0007669"/>
    <property type="project" value="TreeGrafter"/>
</dbReference>
<evidence type="ECO:0000256" key="5">
    <source>
        <dbReference type="ARBA" id="ARBA00022989"/>
    </source>
</evidence>
<protein>
    <submittedName>
        <fullName evidence="11">Methyl-accepting chemotaxis protein</fullName>
    </submittedName>
</protein>
<dbReference type="SMART" id="SM01049">
    <property type="entry name" value="Cache_2"/>
    <property type="match status" value="1"/>
</dbReference>